<dbReference type="AlphaFoldDB" id="A0A0F9E6S4"/>
<evidence type="ECO:0000313" key="1">
    <source>
        <dbReference type="EMBL" id="KKL25571.1"/>
    </source>
</evidence>
<accession>A0A0F9E6S4</accession>
<feature type="non-terminal residue" evidence="1">
    <location>
        <position position="1"/>
    </location>
</feature>
<organism evidence="1">
    <name type="scientific">marine sediment metagenome</name>
    <dbReference type="NCBI Taxonomy" id="412755"/>
    <lineage>
        <taxon>unclassified sequences</taxon>
        <taxon>metagenomes</taxon>
        <taxon>ecological metagenomes</taxon>
    </lineage>
</organism>
<name>A0A0F9E6S4_9ZZZZ</name>
<dbReference type="EMBL" id="LAZR01036166">
    <property type="protein sequence ID" value="KKL25571.1"/>
    <property type="molecule type" value="Genomic_DNA"/>
</dbReference>
<gene>
    <name evidence="1" type="ORF">LCGC14_2403990</name>
</gene>
<protein>
    <submittedName>
        <fullName evidence="1">Uncharacterized protein</fullName>
    </submittedName>
</protein>
<comment type="caution">
    <text evidence="1">The sequence shown here is derived from an EMBL/GenBank/DDBJ whole genome shotgun (WGS) entry which is preliminary data.</text>
</comment>
<reference evidence="1" key="1">
    <citation type="journal article" date="2015" name="Nature">
        <title>Complex archaea that bridge the gap between prokaryotes and eukaryotes.</title>
        <authorList>
            <person name="Spang A."/>
            <person name="Saw J.H."/>
            <person name="Jorgensen S.L."/>
            <person name="Zaremba-Niedzwiedzka K."/>
            <person name="Martijn J."/>
            <person name="Lind A.E."/>
            <person name="van Eijk R."/>
            <person name="Schleper C."/>
            <person name="Guy L."/>
            <person name="Ettema T.J."/>
        </authorList>
    </citation>
    <scope>NUCLEOTIDE SEQUENCE</scope>
</reference>
<sequence>LYGERLAYRIIQVKRRLKENKLIIEEISVKDMKELLFSICLQKNDEFVKWINDYEAYLACKHSTIRVDVGKYRR</sequence>
<proteinExistence type="predicted"/>